<keyword evidence="2" id="KW-1185">Reference proteome</keyword>
<comment type="caution">
    <text evidence="1">The sequence shown here is derived from an EMBL/GenBank/DDBJ whole genome shotgun (WGS) entry which is preliminary data.</text>
</comment>
<dbReference type="OrthoDB" id="3174978at2"/>
<organism evidence="1 2">
    <name type="scientific">Pseudonocardia cypriaca</name>
    <dbReference type="NCBI Taxonomy" id="882449"/>
    <lineage>
        <taxon>Bacteria</taxon>
        <taxon>Bacillati</taxon>
        <taxon>Actinomycetota</taxon>
        <taxon>Actinomycetes</taxon>
        <taxon>Pseudonocardiales</taxon>
        <taxon>Pseudonocardiaceae</taxon>
        <taxon>Pseudonocardia</taxon>
    </lineage>
</organism>
<evidence type="ECO:0008006" key="3">
    <source>
        <dbReference type="Google" id="ProtNLM"/>
    </source>
</evidence>
<evidence type="ECO:0000313" key="2">
    <source>
        <dbReference type="Proteomes" id="UP000319818"/>
    </source>
</evidence>
<evidence type="ECO:0000313" key="1">
    <source>
        <dbReference type="EMBL" id="TQM36036.1"/>
    </source>
</evidence>
<sequence length="271" mass="29882">MAKGAEIYDQFHARLDRLLKVALDARTSRRAGGMSQRSVDSVHEATLLGMVSLFENFLEELFWSCVMNKSALKGVKPTLSISRQSVGEAILLADRPYLTWLPVDETIRRARIFLVGGRPFSRLERRPDKATLSQILKVRHAIAHNSGKAKKDFSALIEPARLRPGRRTPAGWLQASQQGSFIHERYGLALKTAAGGLVASTDAKADAILQPAPPFGNRESPGRGNYRCLRCRNIVRLRGDADRLEICAACGGRPGCATCGRGALSQWERVY</sequence>
<dbReference type="AlphaFoldDB" id="A0A543FQE7"/>
<protein>
    <recommendedName>
        <fullName evidence="3">RiboL-PSP-HEPN domain-containing protein</fullName>
    </recommendedName>
</protein>
<dbReference type="Proteomes" id="UP000319818">
    <property type="component" value="Unassembled WGS sequence"/>
</dbReference>
<name>A0A543FQE7_9PSEU</name>
<proteinExistence type="predicted"/>
<reference evidence="1 2" key="1">
    <citation type="submission" date="2019-06" db="EMBL/GenBank/DDBJ databases">
        <title>Sequencing the genomes of 1000 actinobacteria strains.</title>
        <authorList>
            <person name="Klenk H.-P."/>
        </authorList>
    </citation>
    <scope>NUCLEOTIDE SEQUENCE [LARGE SCALE GENOMIC DNA]</scope>
    <source>
        <strain evidence="1 2">DSM 45511</strain>
    </source>
</reference>
<gene>
    <name evidence="1" type="ORF">FB388_7486</name>
</gene>
<accession>A0A543FQE7</accession>
<dbReference type="EMBL" id="VFPH01000003">
    <property type="protein sequence ID" value="TQM36036.1"/>
    <property type="molecule type" value="Genomic_DNA"/>
</dbReference>